<feature type="compositionally biased region" description="Polar residues" evidence="1">
    <location>
        <begin position="64"/>
        <end position="73"/>
    </location>
</feature>
<feature type="compositionally biased region" description="Basic and acidic residues" evidence="1">
    <location>
        <begin position="77"/>
        <end position="94"/>
    </location>
</feature>
<proteinExistence type="predicted"/>
<feature type="region of interest" description="Disordered" evidence="1">
    <location>
        <begin position="62"/>
        <end position="95"/>
    </location>
</feature>
<name>A0A9J5YQD2_SOLCO</name>
<gene>
    <name evidence="2" type="ORF">H5410_032464</name>
</gene>
<feature type="region of interest" description="Disordered" evidence="1">
    <location>
        <begin position="1"/>
        <end position="41"/>
    </location>
</feature>
<feature type="compositionally biased region" description="Basic and acidic residues" evidence="1">
    <location>
        <begin position="10"/>
        <end position="19"/>
    </location>
</feature>
<dbReference type="EMBL" id="JACXVP010000006">
    <property type="protein sequence ID" value="KAG5601094.1"/>
    <property type="molecule type" value="Genomic_DNA"/>
</dbReference>
<organism evidence="2 3">
    <name type="scientific">Solanum commersonii</name>
    <name type="common">Commerson's wild potato</name>
    <name type="synonym">Commerson's nightshade</name>
    <dbReference type="NCBI Taxonomy" id="4109"/>
    <lineage>
        <taxon>Eukaryota</taxon>
        <taxon>Viridiplantae</taxon>
        <taxon>Streptophyta</taxon>
        <taxon>Embryophyta</taxon>
        <taxon>Tracheophyta</taxon>
        <taxon>Spermatophyta</taxon>
        <taxon>Magnoliopsida</taxon>
        <taxon>eudicotyledons</taxon>
        <taxon>Gunneridae</taxon>
        <taxon>Pentapetalae</taxon>
        <taxon>asterids</taxon>
        <taxon>lamiids</taxon>
        <taxon>Solanales</taxon>
        <taxon>Solanaceae</taxon>
        <taxon>Solanoideae</taxon>
        <taxon>Solaneae</taxon>
        <taxon>Solanum</taxon>
    </lineage>
</organism>
<evidence type="ECO:0000313" key="2">
    <source>
        <dbReference type="EMBL" id="KAG5601094.1"/>
    </source>
</evidence>
<keyword evidence="3" id="KW-1185">Reference proteome</keyword>
<evidence type="ECO:0000256" key="1">
    <source>
        <dbReference type="SAM" id="MobiDB-lite"/>
    </source>
</evidence>
<protein>
    <submittedName>
        <fullName evidence="2">Uncharacterized protein</fullName>
    </submittedName>
</protein>
<comment type="caution">
    <text evidence="2">The sequence shown here is derived from an EMBL/GenBank/DDBJ whole genome shotgun (WGS) entry which is preliminary data.</text>
</comment>
<accession>A0A9J5YQD2</accession>
<dbReference type="AlphaFoldDB" id="A0A9J5YQD2"/>
<evidence type="ECO:0000313" key="3">
    <source>
        <dbReference type="Proteomes" id="UP000824120"/>
    </source>
</evidence>
<sequence>MYTSSFCHNEGLKSARNKELPGLSYELTKKDTEKSRGQYNQTEIQSTSSIFIQSKLESSIFGPTASNIDVSRNQKMKNQDKGNKRKGDIPEPRTSKQLTKFLLESSWKFEPEHTPSIEGEFRKTKEEEDKEEQHLLKLLKMCSDIPWSHTEDPKEAKEKLKFPERKKNEGVENLETNVKRKVLVIGLEIESLLIYMGYSSFLKLGLAEVYF</sequence>
<dbReference type="Proteomes" id="UP000824120">
    <property type="component" value="Chromosome 6"/>
</dbReference>
<feature type="compositionally biased region" description="Basic and acidic residues" evidence="1">
    <location>
        <begin position="27"/>
        <end position="36"/>
    </location>
</feature>
<reference evidence="2 3" key="1">
    <citation type="submission" date="2020-09" db="EMBL/GenBank/DDBJ databases">
        <title>De no assembly of potato wild relative species, Solanum commersonii.</title>
        <authorList>
            <person name="Cho K."/>
        </authorList>
    </citation>
    <scope>NUCLEOTIDE SEQUENCE [LARGE SCALE GENOMIC DNA]</scope>
    <source>
        <strain evidence="2">LZ3.2</strain>
        <tissue evidence="2">Leaf</tissue>
    </source>
</reference>